<organism evidence="1 2">
    <name type="scientific">Malus domestica</name>
    <name type="common">Apple</name>
    <name type="synonym">Pyrus malus</name>
    <dbReference type="NCBI Taxonomy" id="3750"/>
    <lineage>
        <taxon>Eukaryota</taxon>
        <taxon>Viridiplantae</taxon>
        <taxon>Streptophyta</taxon>
        <taxon>Embryophyta</taxon>
        <taxon>Tracheophyta</taxon>
        <taxon>Spermatophyta</taxon>
        <taxon>Magnoliopsida</taxon>
        <taxon>eudicotyledons</taxon>
        <taxon>Gunneridae</taxon>
        <taxon>Pentapetalae</taxon>
        <taxon>rosids</taxon>
        <taxon>fabids</taxon>
        <taxon>Rosales</taxon>
        <taxon>Rosaceae</taxon>
        <taxon>Amygdaloideae</taxon>
        <taxon>Maleae</taxon>
        <taxon>Malus</taxon>
    </lineage>
</organism>
<reference evidence="1 2" key="1">
    <citation type="submission" date="2018-10" db="EMBL/GenBank/DDBJ databases">
        <title>A high-quality apple genome assembly.</title>
        <authorList>
            <person name="Hu J."/>
        </authorList>
    </citation>
    <scope>NUCLEOTIDE SEQUENCE [LARGE SCALE GENOMIC DNA]</scope>
    <source>
        <strain evidence="2">cv. HFTH1</strain>
        <tissue evidence="1">Young leaf</tissue>
    </source>
</reference>
<gene>
    <name evidence="1" type="ORF">DVH24_037568</name>
</gene>
<protein>
    <submittedName>
        <fullName evidence="1">Uncharacterized protein</fullName>
    </submittedName>
</protein>
<evidence type="ECO:0000313" key="2">
    <source>
        <dbReference type="Proteomes" id="UP000290289"/>
    </source>
</evidence>
<evidence type="ECO:0000313" key="1">
    <source>
        <dbReference type="EMBL" id="RXH87923.1"/>
    </source>
</evidence>
<name>A0A498J263_MALDO</name>
<dbReference type="AlphaFoldDB" id="A0A498J263"/>
<dbReference type="Proteomes" id="UP000290289">
    <property type="component" value="Chromosome 10"/>
</dbReference>
<comment type="caution">
    <text evidence="1">The sequence shown here is derived from an EMBL/GenBank/DDBJ whole genome shotgun (WGS) entry which is preliminary data.</text>
</comment>
<dbReference type="EMBL" id="RDQH01000336">
    <property type="protein sequence ID" value="RXH87923.1"/>
    <property type="molecule type" value="Genomic_DNA"/>
</dbReference>
<proteinExistence type="predicted"/>
<sequence length="96" mass="10782">MVAHKRRVDLEVETIKREIRAEIMSALKNTVDGDMVQPIGVYMTQVCLNRIKLRTGLEIQESGDVKAEGFVMVQNIGTDDEIGYRLCMLNVIGISN</sequence>
<keyword evidence="2" id="KW-1185">Reference proteome</keyword>
<accession>A0A498J263</accession>